<sequence>MSLRRQPSSICTTVKDHFLKIGMNASCVSSSGFDGEETSATDGSTTLSPAGSSIHSSTLYAPSTESLRSSSATLSVSTSDLPGIAASKPQHSAVNQNRSLPVGCPIMDRHTLVKMVEGHMSASDSLTATQFPASPSLDSPMSSGLTPPPWHARARAQSSCARDEASIGSAVQSTSAYEGGHSIPSACTRDPDVRPM</sequence>
<reference evidence="2 3" key="1">
    <citation type="journal article" date="2014" name="PLoS Genet.">
        <title>Analysis of the Phlebiopsis gigantea genome, transcriptome and secretome provides insight into its pioneer colonization strategies of wood.</title>
        <authorList>
            <person name="Hori C."/>
            <person name="Ishida T."/>
            <person name="Igarashi K."/>
            <person name="Samejima M."/>
            <person name="Suzuki H."/>
            <person name="Master E."/>
            <person name="Ferreira P."/>
            <person name="Ruiz-Duenas F.J."/>
            <person name="Held B."/>
            <person name="Canessa P."/>
            <person name="Larrondo L.F."/>
            <person name="Schmoll M."/>
            <person name="Druzhinina I.S."/>
            <person name="Kubicek C.P."/>
            <person name="Gaskell J.A."/>
            <person name="Kersten P."/>
            <person name="St John F."/>
            <person name="Glasner J."/>
            <person name="Sabat G."/>
            <person name="Splinter BonDurant S."/>
            <person name="Syed K."/>
            <person name="Yadav J."/>
            <person name="Mgbeahuruike A.C."/>
            <person name="Kovalchuk A."/>
            <person name="Asiegbu F.O."/>
            <person name="Lackner G."/>
            <person name="Hoffmeister D."/>
            <person name="Rencoret J."/>
            <person name="Gutierrez A."/>
            <person name="Sun H."/>
            <person name="Lindquist E."/>
            <person name="Barry K."/>
            <person name="Riley R."/>
            <person name="Grigoriev I.V."/>
            <person name="Henrissat B."/>
            <person name="Kues U."/>
            <person name="Berka R.M."/>
            <person name="Martinez A.T."/>
            <person name="Covert S.F."/>
            <person name="Blanchette R.A."/>
            <person name="Cullen D."/>
        </authorList>
    </citation>
    <scope>NUCLEOTIDE SEQUENCE [LARGE SCALE GENOMIC DNA]</scope>
    <source>
        <strain evidence="2 3">11061_1 CR5-6</strain>
    </source>
</reference>
<accession>A0A0C3PD44</accession>
<keyword evidence="3" id="KW-1185">Reference proteome</keyword>
<feature type="region of interest" description="Disordered" evidence="1">
    <location>
        <begin position="31"/>
        <end position="54"/>
    </location>
</feature>
<feature type="compositionally biased region" description="Polar residues" evidence="1">
    <location>
        <begin position="40"/>
        <end position="54"/>
    </location>
</feature>
<dbReference type="Proteomes" id="UP000053257">
    <property type="component" value="Unassembled WGS sequence"/>
</dbReference>
<gene>
    <name evidence="2" type="ORF">PHLGIDRAFT_254145</name>
</gene>
<dbReference type="EMBL" id="KN840631">
    <property type="protein sequence ID" value="KIP03148.1"/>
    <property type="molecule type" value="Genomic_DNA"/>
</dbReference>
<evidence type="ECO:0000313" key="2">
    <source>
        <dbReference type="EMBL" id="KIP03148.1"/>
    </source>
</evidence>
<dbReference type="AlphaFoldDB" id="A0A0C3PD44"/>
<proteinExistence type="predicted"/>
<organism evidence="2 3">
    <name type="scientific">Phlebiopsis gigantea (strain 11061_1 CR5-6)</name>
    <name type="common">White-rot fungus</name>
    <name type="synonym">Peniophora gigantea</name>
    <dbReference type="NCBI Taxonomy" id="745531"/>
    <lineage>
        <taxon>Eukaryota</taxon>
        <taxon>Fungi</taxon>
        <taxon>Dikarya</taxon>
        <taxon>Basidiomycota</taxon>
        <taxon>Agaricomycotina</taxon>
        <taxon>Agaricomycetes</taxon>
        <taxon>Polyporales</taxon>
        <taxon>Phanerochaetaceae</taxon>
        <taxon>Phlebiopsis</taxon>
    </lineage>
</organism>
<evidence type="ECO:0000256" key="1">
    <source>
        <dbReference type="SAM" id="MobiDB-lite"/>
    </source>
</evidence>
<protein>
    <submittedName>
        <fullName evidence="2">Uncharacterized protein</fullName>
    </submittedName>
</protein>
<name>A0A0C3PD44_PHLG1</name>
<feature type="region of interest" description="Disordered" evidence="1">
    <location>
        <begin position="128"/>
        <end position="196"/>
    </location>
</feature>
<evidence type="ECO:0000313" key="3">
    <source>
        <dbReference type="Proteomes" id="UP000053257"/>
    </source>
</evidence>
<dbReference type="HOGENOM" id="CLU_1390688_0_0_1"/>
<feature type="compositionally biased region" description="Polar residues" evidence="1">
    <location>
        <begin position="128"/>
        <end position="145"/>
    </location>
</feature>